<sequence length="66" mass="7761">MEESSRVGMKKFFKENSRPLRKPFASICIKKIENIYLHATCRNYKIHKHFAVSGIHLSTNFESFIT</sequence>
<evidence type="ECO:0000313" key="1">
    <source>
        <dbReference type="EMBL" id="CRK86658.1"/>
    </source>
</evidence>
<protein>
    <submittedName>
        <fullName evidence="1">CLUMA_CG000494, isoform A</fullName>
    </submittedName>
</protein>
<dbReference type="Proteomes" id="UP000183832">
    <property type="component" value="Unassembled WGS sequence"/>
</dbReference>
<proteinExistence type="predicted"/>
<reference evidence="1 2" key="1">
    <citation type="submission" date="2015-04" db="EMBL/GenBank/DDBJ databases">
        <authorList>
            <person name="Syromyatnikov M.Y."/>
            <person name="Popov V.N."/>
        </authorList>
    </citation>
    <scope>NUCLEOTIDE SEQUENCE [LARGE SCALE GENOMIC DNA]</scope>
</reference>
<name>A0A1J1HGI3_9DIPT</name>
<keyword evidence="2" id="KW-1185">Reference proteome</keyword>
<dbReference type="AlphaFoldDB" id="A0A1J1HGI3"/>
<dbReference type="EMBL" id="CVRI01000002">
    <property type="protein sequence ID" value="CRK86658.1"/>
    <property type="molecule type" value="Genomic_DNA"/>
</dbReference>
<evidence type="ECO:0000313" key="2">
    <source>
        <dbReference type="Proteomes" id="UP000183832"/>
    </source>
</evidence>
<gene>
    <name evidence="1" type="ORF">CLUMA_CG000494</name>
</gene>
<accession>A0A1J1HGI3</accession>
<organism evidence="1 2">
    <name type="scientific">Clunio marinus</name>
    <dbReference type="NCBI Taxonomy" id="568069"/>
    <lineage>
        <taxon>Eukaryota</taxon>
        <taxon>Metazoa</taxon>
        <taxon>Ecdysozoa</taxon>
        <taxon>Arthropoda</taxon>
        <taxon>Hexapoda</taxon>
        <taxon>Insecta</taxon>
        <taxon>Pterygota</taxon>
        <taxon>Neoptera</taxon>
        <taxon>Endopterygota</taxon>
        <taxon>Diptera</taxon>
        <taxon>Nematocera</taxon>
        <taxon>Chironomoidea</taxon>
        <taxon>Chironomidae</taxon>
        <taxon>Clunio</taxon>
    </lineage>
</organism>